<proteinExistence type="predicted"/>
<keyword evidence="1" id="KW-0489">Methyltransferase</keyword>
<name>A0ABN2V8F0_9ACTN</name>
<keyword evidence="3" id="KW-0949">S-adenosyl-L-methionine</keyword>
<dbReference type="Pfam" id="PF08241">
    <property type="entry name" value="Methyltransf_11"/>
    <property type="match status" value="1"/>
</dbReference>
<dbReference type="RefSeq" id="WP_346070540.1">
    <property type="nucleotide sequence ID" value="NZ_BAAANQ010000004.1"/>
</dbReference>
<accession>A0ABN2V8F0</accession>
<dbReference type="InterPro" id="IPR013216">
    <property type="entry name" value="Methyltransf_11"/>
</dbReference>
<evidence type="ECO:0000256" key="2">
    <source>
        <dbReference type="ARBA" id="ARBA00022679"/>
    </source>
</evidence>
<evidence type="ECO:0000313" key="5">
    <source>
        <dbReference type="EMBL" id="GAA2052190.1"/>
    </source>
</evidence>
<sequence>MTPPTDQYDEMAAEYAEHSAAGLANAHYDRPAILALAGDLTGLRVLDAGCAAGHLARLLAECGAASVTGIDISAAMVALARERCPAGTFHRADLAAPLDLFEDGAFDLVTASLVLHYLADWGPPLAELRRVLRPGGALVMSVHHPGEDWRWFGRPDYFRTEQLEDTWTVAGKPRTVRFYRRPLSACFNALRDAGFTVDRLLEPQPQPAGREVDPEGYASMSTAPHFLHFRALTPKAPPSGAAAR</sequence>
<evidence type="ECO:0000313" key="6">
    <source>
        <dbReference type="Proteomes" id="UP001403094"/>
    </source>
</evidence>
<keyword evidence="2" id="KW-0808">Transferase</keyword>
<reference evidence="5 6" key="1">
    <citation type="journal article" date="2019" name="Int. J. Syst. Evol. Microbiol.">
        <title>The Global Catalogue of Microorganisms (GCM) 10K type strain sequencing project: providing services to taxonomists for standard genome sequencing and annotation.</title>
        <authorList>
            <consortium name="The Broad Institute Genomics Platform"/>
            <consortium name="The Broad Institute Genome Sequencing Center for Infectious Disease"/>
            <person name="Wu L."/>
            <person name="Ma J."/>
        </authorList>
    </citation>
    <scope>NUCLEOTIDE SEQUENCE [LARGE SCALE GENOMIC DNA]</scope>
    <source>
        <strain evidence="5 6">JCM 14549</strain>
    </source>
</reference>
<dbReference type="SUPFAM" id="SSF53335">
    <property type="entry name" value="S-adenosyl-L-methionine-dependent methyltransferases"/>
    <property type="match status" value="1"/>
</dbReference>
<dbReference type="CDD" id="cd02440">
    <property type="entry name" value="AdoMet_MTases"/>
    <property type="match status" value="1"/>
</dbReference>
<dbReference type="EMBL" id="BAAANQ010000004">
    <property type="protein sequence ID" value="GAA2052190.1"/>
    <property type="molecule type" value="Genomic_DNA"/>
</dbReference>
<evidence type="ECO:0000256" key="1">
    <source>
        <dbReference type="ARBA" id="ARBA00022603"/>
    </source>
</evidence>
<dbReference type="PANTHER" id="PTHR43464:SF19">
    <property type="entry name" value="UBIQUINONE BIOSYNTHESIS O-METHYLTRANSFERASE, MITOCHONDRIAL"/>
    <property type="match status" value="1"/>
</dbReference>
<comment type="caution">
    <text evidence="5">The sequence shown here is derived from an EMBL/GenBank/DDBJ whole genome shotgun (WGS) entry which is preliminary data.</text>
</comment>
<organism evidence="5 6">
    <name type="scientific">Streptomyces cheonanensis</name>
    <dbReference type="NCBI Taxonomy" id="312720"/>
    <lineage>
        <taxon>Bacteria</taxon>
        <taxon>Bacillati</taxon>
        <taxon>Actinomycetota</taxon>
        <taxon>Actinomycetes</taxon>
        <taxon>Kitasatosporales</taxon>
        <taxon>Streptomycetaceae</taxon>
        <taxon>Streptomyces</taxon>
    </lineage>
</organism>
<protein>
    <recommendedName>
        <fullName evidence="4">Methyltransferase type 11 domain-containing protein</fullName>
    </recommendedName>
</protein>
<feature type="domain" description="Methyltransferase type 11" evidence="4">
    <location>
        <begin position="46"/>
        <end position="140"/>
    </location>
</feature>
<dbReference type="InterPro" id="IPR029063">
    <property type="entry name" value="SAM-dependent_MTases_sf"/>
</dbReference>
<dbReference type="Proteomes" id="UP001403094">
    <property type="component" value="Unassembled WGS sequence"/>
</dbReference>
<evidence type="ECO:0000256" key="3">
    <source>
        <dbReference type="ARBA" id="ARBA00022691"/>
    </source>
</evidence>
<dbReference type="PANTHER" id="PTHR43464">
    <property type="entry name" value="METHYLTRANSFERASE"/>
    <property type="match status" value="1"/>
</dbReference>
<gene>
    <name evidence="5" type="ORF">GCM10009757_25860</name>
</gene>
<evidence type="ECO:0000259" key="4">
    <source>
        <dbReference type="Pfam" id="PF08241"/>
    </source>
</evidence>
<dbReference type="Gene3D" id="3.40.50.150">
    <property type="entry name" value="Vaccinia Virus protein VP39"/>
    <property type="match status" value="1"/>
</dbReference>
<keyword evidence="6" id="KW-1185">Reference proteome</keyword>